<gene>
    <name evidence="6" type="ORF">FRX31_028159</name>
</gene>
<evidence type="ECO:0000259" key="5">
    <source>
        <dbReference type="PROSITE" id="PS50089"/>
    </source>
</evidence>
<sequence>MVVHNQDVFVNGVRSKTIKRSNDSVKGDQIELQKVVFHFELCVKHLHQIKNGRSYVDIGLLEEDQFDEEFNINLEQLEDFDSLKKFCVQPMLEYMNNVFNNSDYLVYQIAEAAFKLNQHLQREASEIQRIVELEVRNTHIYENVQEYCSLSGLDEFQGDFTADAETILGLVQTASMEEDMQKLQKGASRASINALERTWYRKEEWKEDADRITSCSVCTEDFLTDEEISRMPCSSSHIFHTCCIGKWLEVSNICPLCRYQMPTDDQLTS</sequence>
<dbReference type="InterPro" id="IPR013083">
    <property type="entry name" value="Znf_RING/FYVE/PHD"/>
</dbReference>
<evidence type="ECO:0000313" key="7">
    <source>
        <dbReference type="Proteomes" id="UP000554482"/>
    </source>
</evidence>
<feature type="domain" description="RING-type" evidence="5">
    <location>
        <begin position="215"/>
        <end position="258"/>
    </location>
</feature>
<protein>
    <recommendedName>
        <fullName evidence="5">RING-type domain-containing protein</fullName>
    </recommendedName>
</protein>
<dbReference type="PANTHER" id="PTHR15710">
    <property type="entry name" value="E3 UBIQUITIN-PROTEIN LIGASE PRAJA"/>
    <property type="match status" value="1"/>
</dbReference>
<dbReference type="GO" id="GO:0005737">
    <property type="term" value="C:cytoplasm"/>
    <property type="evidence" value="ECO:0007669"/>
    <property type="project" value="TreeGrafter"/>
</dbReference>
<proteinExistence type="predicted"/>
<keyword evidence="3" id="KW-0862">Zinc</keyword>
<comment type="caution">
    <text evidence="6">The sequence shown here is derived from an EMBL/GenBank/DDBJ whole genome shotgun (WGS) entry which is preliminary data.</text>
</comment>
<dbReference type="PANTHER" id="PTHR15710:SF77">
    <property type="entry name" value="RING-H2 FINGER PROTEIN ATL21B"/>
    <property type="match status" value="1"/>
</dbReference>
<dbReference type="Gene3D" id="3.30.40.10">
    <property type="entry name" value="Zinc/RING finger domain, C3HC4 (zinc finger)"/>
    <property type="match status" value="1"/>
</dbReference>
<dbReference type="InterPro" id="IPR001841">
    <property type="entry name" value="Znf_RING"/>
</dbReference>
<reference evidence="6 7" key="1">
    <citation type="submission" date="2020-06" db="EMBL/GenBank/DDBJ databases">
        <title>Transcriptomic and genomic resources for Thalictrum thalictroides and T. hernandezii: Facilitating candidate gene discovery in an emerging model plant lineage.</title>
        <authorList>
            <person name="Arias T."/>
            <person name="Riano-Pachon D.M."/>
            <person name="Di Stilio V.S."/>
        </authorList>
    </citation>
    <scope>NUCLEOTIDE SEQUENCE [LARGE SCALE GENOMIC DNA]</scope>
    <source>
        <strain evidence="7">cv. WT478/WT964</strain>
        <tissue evidence="6">Leaves</tissue>
    </source>
</reference>
<evidence type="ECO:0000313" key="6">
    <source>
        <dbReference type="EMBL" id="KAF5182254.1"/>
    </source>
</evidence>
<dbReference type="SUPFAM" id="SSF57850">
    <property type="entry name" value="RING/U-box"/>
    <property type="match status" value="1"/>
</dbReference>
<dbReference type="AlphaFoldDB" id="A0A7J6VAY7"/>
<organism evidence="6 7">
    <name type="scientific">Thalictrum thalictroides</name>
    <name type="common">Rue-anemone</name>
    <name type="synonym">Anemone thalictroides</name>
    <dbReference type="NCBI Taxonomy" id="46969"/>
    <lineage>
        <taxon>Eukaryota</taxon>
        <taxon>Viridiplantae</taxon>
        <taxon>Streptophyta</taxon>
        <taxon>Embryophyta</taxon>
        <taxon>Tracheophyta</taxon>
        <taxon>Spermatophyta</taxon>
        <taxon>Magnoliopsida</taxon>
        <taxon>Ranunculales</taxon>
        <taxon>Ranunculaceae</taxon>
        <taxon>Thalictroideae</taxon>
        <taxon>Thalictrum</taxon>
    </lineage>
</organism>
<dbReference type="Proteomes" id="UP000554482">
    <property type="component" value="Unassembled WGS sequence"/>
</dbReference>
<dbReference type="GO" id="GO:0016567">
    <property type="term" value="P:protein ubiquitination"/>
    <property type="evidence" value="ECO:0007669"/>
    <property type="project" value="TreeGrafter"/>
</dbReference>
<keyword evidence="2 4" id="KW-0863">Zinc-finger</keyword>
<dbReference type="PROSITE" id="PS50089">
    <property type="entry name" value="ZF_RING_2"/>
    <property type="match status" value="1"/>
</dbReference>
<dbReference type="EMBL" id="JABWDY010035008">
    <property type="protein sequence ID" value="KAF5182254.1"/>
    <property type="molecule type" value="Genomic_DNA"/>
</dbReference>
<keyword evidence="7" id="KW-1185">Reference proteome</keyword>
<keyword evidence="1" id="KW-0479">Metal-binding</keyword>
<name>A0A7J6VAY7_THATH</name>
<dbReference type="GO" id="GO:0061630">
    <property type="term" value="F:ubiquitin protein ligase activity"/>
    <property type="evidence" value="ECO:0007669"/>
    <property type="project" value="TreeGrafter"/>
</dbReference>
<evidence type="ECO:0000256" key="1">
    <source>
        <dbReference type="ARBA" id="ARBA00022723"/>
    </source>
</evidence>
<dbReference type="Pfam" id="PF13639">
    <property type="entry name" value="zf-RING_2"/>
    <property type="match status" value="1"/>
</dbReference>
<evidence type="ECO:0000256" key="4">
    <source>
        <dbReference type="PROSITE-ProRule" id="PRU00175"/>
    </source>
</evidence>
<accession>A0A7J6VAY7</accession>
<evidence type="ECO:0000256" key="3">
    <source>
        <dbReference type="ARBA" id="ARBA00022833"/>
    </source>
</evidence>
<dbReference type="GO" id="GO:0008270">
    <property type="term" value="F:zinc ion binding"/>
    <property type="evidence" value="ECO:0007669"/>
    <property type="project" value="UniProtKB-KW"/>
</dbReference>
<evidence type="ECO:0000256" key="2">
    <source>
        <dbReference type="ARBA" id="ARBA00022771"/>
    </source>
</evidence>
<dbReference type="OrthoDB" id="696294at2759"/>